<dbReference type="SUPFAM" id="SSF52540">
    <property type="entry name" value="P-loop containing nucleoside triphosphate hydrolases"/>
    <property type="match status" value="1"/>
</dbReference>
<feature type="compositionally biased region" description="Gly residues" evidence="3">
    <location>
        <begin position="749"/>
        <end position="766"/>
    </location>
</feature>
<organism evidence="4 5">
    <name type="scientific">Thermobifida alba</name>
    <name type="common">Thermomonospora alba</name>
    <dbReference type="NCBI Taxonomy" id="53522"/>
    <lineage>
        <taxon>Bacteria</taxon>
        <taxon>Bacillati</taxon>
        <taxon>Actinomycetota</taxon>
        <taxon>Actinomycetes</taxon>
        <taxon>Streptosporangiales</taxon>
        <taxon>Nocardiopsidaceae</taxon>
        <taxon>Thermobifida</taxon>
    </lineage>
</organism>
<dbReference type="SUPFAM" id="SSF48452">
    <property type="entry name" value="TPR-like"/>
    <property type="match status" value="1"/>
</dbReference>
<gene>
    <name evidence="4" type="ORF">FOF52_06135</name>
</gene>
<accession>A0ABY4L3G4</accession>
<feature type="repeat" description="TPR" evidence="1">
    <location>
        <begin position="524"/>
        <end position="557"/>
    </location>
</feature>
<evidence type="ECO:0000256" key="3">
    <source>
        <dbReference type="SAM" id="MobiDB-lite"/>
    </source>
</evidence>
<dbReference type="Gene3D" id="1.25.40.10">
    <property type="entry name" value="Tetratricopeptide repeat domain"/>
    <property type="match status" value="1"/>
</dbReference>
<dbReference type="InterPro" id="IPR019734">
    <property type="entry name" value="TPR_rpt"/>
</dbReference>
<evidence type="ECO:0000256" key="1">
    <source>
        <dbReference type="PROSITE-ProRule" id="PRU00339"/>
    </source>
</evidence>
<keyword evidence="5" id="KW-1185">Reference proteome</keyword>
<dbReference type="PROSITE" id="PS50005">
    <property type="entry name" value="TPR"/>
    <property type="match status" value="3"/>
</dbReference>
<keyword evidence="1" id="KW-0802">TPR repeat</keyword>
<dbReference type="SMART" id="SM00028">
    <property type="entry name" value="TPR"/>
    <property type="match status" value="5"/>
</dbReference>
<dbReference type="EMBL" id="CP051627">
    <property type="protein sequence ID" value="UPT20597.1"/>
    <property type="molecule type" value="Genomic_DNA"/>
</dbReference>
<protein>
    <submittedName>
        <fullName evidence="4">Tetratricopeptide repeat protein</fullName>
    </submittedName>
</protein>
<sequence>MILSRAWTLSFLAPTWKQEANDLDQLVVLAAMTASIVALRLVGLVWQKISDPGGGRRDRFTDYPQNIGAKFALPRPPKELVGRKRELKALLARLAPTKTPRSTAGKRAASGVVISAMGGTGKTALALTAGAVAHRKQWFCAALFVDLRNPAPGAEPLSAEAALKVLLRQMDVKPEDIPHGLSKRSALYQKKLDDLARNDSKHRPVLVVADNANSTAQVHPLLPRSGGHRLMVTSRSGLPLTGIRHLDLNVLSPRAARRVLVSALPANDARAHDKAGLRHLVELCGYLPLALEIAAAHLTHNPHLTLKRLAERLEQAASRVNRLKNPDQDTDQAQVLREFFDPFLTLLDETEVRVFLLVASAPGPTTSTTTAAVMTGLAEDEVEQVLERLAAVRLLTQPAPGRWNAHDVLADYATTHPLHNHSQALTRLLDHYTDTARAADTRQEISGKRFTSLGAALVWLDRELDTLTTAALAAPALGHTRAAIHLSLALVNPLERECRFEDWEQVCRSAQNVARDSGDQDSEAAARYHLGRALERMDQFDEAADTYRRAADLYQQAGDASGEAAARSDLGRVLERVGRLDEAADAHRRTREFFHQRGNITGEAAAWSDLGQVLERMDRFDEAADAYRRSADLYQRERYFISEAAAWSDLGRALERMDQLSEAADAYRRSADLYQRERYFISEEAARDNLGRVLKRAGRVKEADRAFARAREIREQRHRPVHHGGTGTTGGGRRASSTGGGWGASSTGGDWGASATGGDGGGSGWG</sequence>
<dbReference type="InterPro" id="IPR011990">
    <property type="entry name" value="TPR-like_helical_dom_sf"/>
</dbReference>
<evidence type="ECO:0000313" key="4">
    <source>
        <dbReference type="EMBL" id="UPT20597.1"/>
    </source>
</evidence>
<keyword evidence="2" id="KW-0175">Coiled coil</keyword>
<dbReference type="Proteomes" id="UP000832041">
    <property type="component" value="Chromosome"/>
</dbReference>
<evidence type="ECO:0000256" key="2">
    <source>
        <dbReference type="SAM" id="Coils"/>
    </source>
</evidence>
<name>A0ABY4L3G4_THEAE</name>
<feature type="compositionally biased region" description="Gly residues" evidence="3">
    <location>
        <begin position="724"/>
        <end position="743"/>
    </location>
</feature>
<dbReference type="PANTHER" id="PTHR47691:SF3">
    <property type="entry name" value="HTH-TYPE TRANSCRIPTIONAL REGULATOR RV0890C-RELATED"/>
    <property type="match status" value="1"/>
</dbReference>
<feature type="coiled-coil region" evidence="2">
    <location>
        <begin position="650"/>
        <end position="677"/>
    </location>
</feature>
<dbReference type="PANTHER" id="PTHR47691">
    <property type="entry name" value="REGULATOR-RELATED"/>
    <property type="match status" value="1"/>
</dbReference>
<dbReference type="InterPro" id="IPR027417">
    <property type="entry name" value="P-loop_NTPase"/>
</dbReference>
<dbReference type="Pfam" id="PF14938">
    <property type="entry name" value="SNAP"/>
    <property type="match status" value="1"/>
</dbReference>
<dbReference type="Gene3D" id="3.40.50.300">
    <property type="entry name" value="P-loop containing nucleotide triphosphate hydrolases"/>
    <property type="match status" value="1"/>
</dbReference>
<reference evidence="4 5" key="1">
    <citation type="submission" date="2020-04" db="EMBL/GenBank/DDBJ databases">
        <title>Thermobifida alba genome sequencing and assembly.</title>
        <authorList>
            <person name="Luzics S."/>
            <person name="Horvath B."/>
            <person name="Nagy I."/>
            <person name="Toth A."/>
            <person name="Nagy I."/>
            <person name="Kukolya J."/>
        </authorList>
    </citation>
    <scope>NUCLEOTIDE SEQUENCE [LARGE SCALE GENOMIC DNA]</scope>
    <source>
        <strain evidence="4 5">DSM 43795</strain>
    </source>
</reference>
<dbReference type="RefSeq" id="WP_248592869.1">
    <property type="nucleotide sequence ID" value="NZ_BAABEB010000012.1"/>
</dbReference>
<feature type="region of interest" description="Disordered" evidence="3">
    <location>
        <begin position="716"/>
        <end position="766"/>
    </location>
</feature>
<feature type="repeat" description="TPR" evidence="1">
    <location>
        <begin position="604"/>
        <end position="637"/>
    </location>
</feature>
<dbReference type="Pfam" id="PF13374">
    <property type="entry name" value="TPR_10"/>
    <property type="match status" value="1"/>
</dbReference>
<evidence type="ECO:0000313" key="5">
    <source>
        <dbReference type="Proteomes" id="UP000832041"/>
    </source>
</evidence>
<proteinExistence type="predicted"/>
<feature type="repeat" description="TPR" evidence="1">
    <location>
        <begin position="644"/>
        <end position="677"/>
    </location>
</feature>